<feature type="transmembrane region" description="Helical" evidence="10">
    <location>
        <begin position="220"/>
        <end position="246"/>
    </location>
</feature>
<feature type="topological domain" description="Cytoplasmic" evidence="9">
    <location>
        <begin position="131"/>
        <end position="156"/>
    </location>
</feature>
<sequence length="413" mass="43104">MKQQSWLLNLSLLRTHPAFRAVFLARFISILSLGLLGVAVPVQIQAMTHSSWQVGLAVTLTGSAMFVGLMFGGVLADRFERKKLILLARSTCGVGFIGLYLNALLPEPSLLAIYLLGLWDGFFGALGVTALLAATPALVGRENLMHAGAITMLTVRLGSVISPMCGGLLLATGGVAWNYGLAAAGTFITLLPLLSLPALPPPPQPREHPLKSLLTALQFLLHNPLIGGIALLGGLLTMASAVRVLYPALAISWNMSAAEIGLLYAALPLGAAIGALTSGKLAHSERPGVIMLVASVGAFIAIGLFSLMPVWALGVLFLALCGWLTAVSSLLQYTLLQTQTPEAMLGRMNGLWTAQNVTGDAIGAALLGTMASMMTPVSSASISGFVLAIVGVLLVVLLGELRRFRQVQPAADA</sequence>
<dbReference type="NCBIfam" id="NF007792">
    <property type="entry name" value="PRK10489.1"/>
    <property type="match status" value="1"/>
</dbReference>
<evidence type="ECO:0000313" key="13">
    <source>
        <dbReference type="Proteomes" id="UP000291793"/>
    </source>
</evidence>
<dbReference type="EMBL" id="SJOP01000001">
    <property type="protein sequence ID" value="TCC14848.1"/>
    <property type="molecule type" value="Genomic_DNA"/>
</dbReference>
<feature type="topological domain" description="Periplasmic" evidence="9">
    <location>
        <begin position="240"/>
        <end position="256"/>
    </location>
</feature>
<dbReference type="InterPro" id="IPR036259">
    <property type="entry name" value="MFS_trans_sf"/>
</dbReference>
<gene>
    <name evidence="9 12" type="primary">entS</name>
    <name evidence="12" type="ORF">E0L21_00905</name>
</gene>
<keyword evidence="13" id="KW-1185">Reference proteome</keyword>
<comment type="similarity">
    <text evidence="9">Belongs to the major facilitator superfamily. EntS (TC 2.A.1.38) family.</text>
</comment>
<comment type="function">
    <text evidence="9">Component of an export pathway for enterobactin.</text>
</comment>
<dbReference type="RefSeq" id="WP_131406193.1">
    <property type="nucleotide sequence ID" value="NZ_CATKPI010000033.1"/>
</dbReference>
<dbReference type="PROSITE" id="PS50850">
    <property type="entry name" value="MFS"/>
    <property type="match status" value="1"/>
</dbReference>
<evidence type="ECO:0000256" key="10">
    <source>
        <dbReference type="SAM" id="Phobius"/>
    </source>
</evidence>
<evidence type="ECO:0000256" key="6">
    <source>
        <dbReference type="ARBA" id="ARBA00022989"/>
    </source>
</evidence>
<evidence type="ECO:0000256" key="4">
    <source>
        <dbReference type="ARBA" id="ARBA00022519"/>
    </source>
</evidence>
<comment type="subcellular location">
    <subcellularLocation>
        <location evidence="9">Cell inner membrane</location>
        <topology evidence="9">Multi-pass membrane protein</topology>
    </subcellularLocation>
    <subcellularLocation>
        <location evidence="1">Cell membrane</location>
        <topology evidence="1">Multi-pass membrane protein</topology>
    </subcellularLocation>
</comment>
<dbReference type="InterPro" id="IPR011701">
    <property type="entry name" value="MFS"/>
</dbReference>
<feature type="topological domain" description="Periplasmic" evidence="9">
    <location>
        <position position="378"/>
    </location>
</feature>
<feature type="topological domain" description="Periplasmic" evidence="9">
    <location>
        <begin position="308"/>
        <end position="313"/>
    </location>
</feature>
<dbReference type="Gene3D" id="1.20.1250.20">
    <property type="entry name" value="MFS general substrate transporter like domains"/>
    <property type="match status" value="1"/>
</dbReference>
<dbReference type="HAMAP" id="MF_01436">
    <property type="entry name" value="MFS_EntS"/>
    <property type="match status" value="1"/>
</dbReference>
<dbReference type="Pfam" id="PF07690">
    <property type="entry name" value="MFS_1"/>
    <property type="match status" value="1"/>
</dbReference>
<dbReference type="PANTHER" id="PTHR23513:SF9">
    <property type="entry name" value="ENTEROBACTIN EXPORTER ENTS"/>
    <property type="match status" value="1"/>
</dbReference>
<feature type="transmembrane region" description="Helical" evidence="10">
    <location>
        <begin position="289"/>
        <end position="308"/>
    </location>
</feature>
<evidence type="ECO:0000259" key="11">
    <source>
        <dbReference type="PROSITE" id="PS50850"/>
    </source>
</evidence>
<feature type="transmembrane region" description="Helical" evidence="10">
    <location>
        <begin position="176"/>
        <end position="199"/>
    </location>
</feature>
<keyword evidence="4 9" id="KW-0997">Cell inner membrane</keyword>
<dbReference type="GO" id="GO:0005886">
    <property type="term" value="C:plasma membrane"/>
    <property type="evidence" value="ECO:0007669"/>
    <property type="project" value="UniProtKB-SubCell"/>
</dbReference>
<feature type="topological domain" description="Cytoplasmic" evidence="9">
    <location>
        <begin position="337"/>
        <end position="356"/>
    </location>
</feature>
<dbReference type="SUPFAM" id="SSF103473">
    <property type="entry name" value="MFS general substrate transporter"/>
    <property type="match status" value="1"/>
</dbReference>
<feature type="topological domain" description="Periplasmic" evidence="9">
    <location>
        <begin position="105"/>
        <end position="109"/>
    </location>
</feature>
<feature type="topological domain" description="Cytoplasmic" evidence="9">
    <location>
        <begin position="77"/>
        <end position="83"/>
    </location>
</feature>
<dbReference type="CDD" id="cd06173">
    <property type="entry name" value="MFS_MefA_like"/>
    <property type="match status" value="1"/>
</dbReference>
<dbReference type="InterPro" id="IPR023722">
    <property type="entry name" value="Enterobactin_exp_EntS"/>
</dbReference>
<feature type="topological domain" description="Cytoplasmic" evidence="9">
    <location>
        <begin position="200"/>
        <end position="218"/>
    </location>
</feature>
<keyword evidence="7 9" id="KW-0472">Membrane</keyword>
<protein>
    <recommendedName>
        <fullName evidence="9">Enterobactin exporter EntS</fullName>
    </recommendedName>
</protein>
<feature type="topological domain" description="Periplasmic" evidence="9">
    <location>
        <position position="178"/>
    </location>
</feature>
<evidence type="ECO:0000256" key="1">
    <source>
        <dbReference type="ARBA" id="ARBA00004651"/>
    </source>
</evidence>
<feature type="transmembrane region" description="Helical" evidence="10">
    <location>
        <begin position="84"/>
        <end position="105"/>
    </location>
</feature>
<dbReference type="PANTHER" id="PTHR23513">
    <property type="entry name" value="INTEGRAL MEMBRANE EFFLUX PROTEIN-RELATED"/>
    <property type="match status" value="1"/>
</dbReference>
<proteinExistence type="inferred from homology"/>
<feature type="transmembrane region" description="Helical" evidence="10">
    <location>
        <begin position="21"/>
        <end position="40"/>
    </location>
</feature>
<organism evidence="12 13">
    <name type="scientific">Kosakonia quasisacchari</name>
    <dbReference type="NCBI Taxonomy" id="2529380"/>
    <lineage>
        <taxon>Bacteria</taxon>
        <taxon>Pseudomonadati</taxon>
        <taxon>Pseudomonadota</taxon>
        <taxon>Gammaproteobacteria</taxon>
        <taxon>Enterobacterales</taxon>
        <taxon>Enterobacteriaceae</taxon>
        <taxon>Kosakonia</taxon>
    </lineage>
</organism>
<dbReference type="OrthoDB" id="7283966at2"/>
<comment type="caution">
    <text evidence="12">The sequence shown here is derived from an EMBL/GenBank/DDBJ whole genome shotgun (WGS) entry which is preliminary data.</text>
</comment>
<feature type="transmembrane region" description="Helical" evidence="10">
    <location>
        <begin position="258"/>
        <end position="277"/>
    </location>
</feature>
<feature type="domain" description="Major facilitator superfamily (MFS) profile" evidence="11">
    <location>
        <begin position="18"/>
        <end position="403"/>
    </location>
</feature>
<evidence type="ECO:0000256" key="3">
    <source>
        <dbReference type="ARBA" id="ARBA00022475"/>
    </source>
</evidence>
<dbReference type="Proteomes" id="UP000291793">
    <property type="component" value="Unassembled WGS sequence"/>
</dbReference>
<evidence type="ECO:0000313" key="12">
    <source>
        <dbReference type="EMBL" id="TCC14848.1"/>
    </source>
</evidence>
<feature type="topological domain" description="Periplasmic" evidence="9">
    <location>
        <begin position="43"/>
        <end position="55"/>
    </location>
</feature>
<evidence type="ECO:0000256" key="2">
    <source>
        <dbReference type="ARBA" id="ARBA00022448"/>
    </source>
</evidence>
<name>A0A4R0HW32_9ENTR</name>
<feature type="transmembrane region" description="Helical" evidence="10">
    <location>
        <begin position="380"/>
        <end position="399"/>
    </location>
</feature>
<feature type="transmembrane region" description="Helical" evidence="10">
    <location>
        <begin position="52"/>
        <end position="72"/>
    </location>
</feature>
<evidence type="ECO:0000256" key="5">
    <source>
        <dbReference type="ARBA" id="ARBA00022692"/>
    </source>
</evidence>
<dbReference type="AlphaFoldDB" id="A0A4R0HW32"/>
<evidence type="ECO:0000256" key="8">
    <source>
        <dbReference type="ARBA" id="ARBA00038075"/>
    </source>
</evidence>
<evidence type="ECO:0000256" key="7">
    <source>
        <dbReference type="ARBA" id="ARBA00023136"/>
    </source>
</evidence>
<feature type="topological domain" description="Cytoplasmic" evidence="9">
    <location>
        <begin position="1"/>
        <end position="21"/>
    </location>
</feature>
<feature type="transmembrane region" description="Helical" evidence="10">
    <location>
        <begin position="111"/>
        <end position="135"/>
    </location>
</feature>
<feature type="transmembrane region" description="Helical" evidence="10">
    <location>
        <begin position="314"/>
        <end position="336"/>
    </location>
</feature>
<dbReference type="InterPro" id="IPR020846">
    <property type="entry name" value="MFS_dom"/>
</dbReference>
<evidence type="ECO:0000256" key="9">
    <source>
        <dbReference type="HAMAP-Rule" id="MF_01436"/>
    </source>
</evidence>
<feature type="topological domain" description="Cytoplasmic" evidence="9">
    <location>
        <begin position="278"/>
        <end position="287"/>
    </location>
</feature>
<feature type="transmembrane region" description="Helical" evidence="10">
    <location>
        <begin position="147"/>
        <end position="170"/>
    </location>
</feature>
<accession>A0A4R0HW32</accession>
<dbReference type="GO" id="GO:0042931">
    <property type="term" value="F:enterobactin transmembrane transporter activity"/>
    <property type="evidence" value="ECO:0007669"/>
    <property type="project" value="InterPro"/>
</dbReference>
<keyword evidence="5 9" id="KW-0812">Transmembrane</keyword>
<keyword evidence="6 9" id="KW-1133">Transmembrane helix</keyword>
<keyword evidence="3 9" id="KW-1003">Cell membrane</keyword>
<keyword evidence="2 9" id="KW-0813">Transport</keyword>
<feature type="topological domain" description="Cytoplasmic" evidence="9">
    <location>
        <begin position="400"/>
        <end position="413"/>
    </location>
</feature>
<reference evidence="12 13" key="1">
    <citation type="submission" date="2019-02" db="EMBL/GenBank/DDBJ databases">
        <title>The draft genome of Kosakonia quasisacchari strain WCHKQ120001.</title>
        <authorList>
            <person name="Wang C."/>
            <person name="Feng Y."/>
            <person name="Zong Z."/>
        </authorList>
    </citation>
    <scope>NUCLEOTIDE SEQUENCE [LARGE SCALE GENOMIC DNA]</scope>
    <source>
        <strain evidence="12 13">WCHKQ120001</strain>
    </source>
</reference>
<comment type="similarity">
    <text evidence="8">Belongs to the major facilitator superfamily. Drug:H(+) antiporter-3 (DHA3) (TC 2.A.1.21) family.</text>
</comment>